<keyword evidence="2" id="KW-0378">Hydrolase</keyword>
<dbReference type="Proteomes" id="UP000695007">
    <property type="component" value="Unplaced"/>
</dbReference>
<evidence type="ECO:0000256" key="1">
    <source>
        <dbReference type="ARBA" id="ARBA00022670"/>
    </source>
</evidence>
<evidence type="ECO:0000313" key="8">
    <source>
        <dbReference type="RefSeq" id="XP_011503357.1"/>
    </source>
</evidence>
<dbReference type="PANTHER" id="PTHR24276:SF98">
    <property type="entry name" value="FI18310P1-RELATED"/>
    <property type="match status" value="1"/>
</dbReference>
<organism evidence="7 8">
    <name type="scientific">Ceratosolen solmsi marchali</name>
    <dbReference type="NCBI Taxonomy" id="326594"/>
    <lineage>
        <taxon>Eukaryota</taxon>
        <taxon>Metazoa</taxon>
        <taxon>Ecdysozoa</taxon>
        <taxon>Arthropoda</taxon>
        <taxon>Hexapoda</taxon>
        <taxon>Insecta</taxon>
        <taxon>Pterygota</taxon>
        <taxon>Neoptera</taxon>
        <taxon>Endopterygota</taxon>
        <taxon>Hymenoptera</taxon>
        <taxon>Apocrita</taxon>
        <taxon>Proctotrupomorpha</taxon>
        <taxon>Chalcidoidea</taxon>
        <taxon>Agaonidae</taxon>
        <taxon>Agaoninae</taxon>
        <taxon>Ceratosolen</taxon>
    </lineage>
</organism>
<dbReference type="InterPro" id="IPR001254">
    <property type="entry name" value="Trypsin_dom"/>
</dbReference>
<keyword evidence="5" id="KW-0732">Signal</keyword>
<accession>A0AAJ7E0N0</accession>
<dbReference type="GO" id="GO:0006508">
    <property type="term" value="P:proteolysis"/>
    <property type="evidence" value="ECO:0007669"/>
    <property type="project" value="UniProtKB-KW"/>
</dbReference>
<keyword evidence="1" id="KW-0645">Protease</keyword>
<dbReference type="Gene3D" id="2.40.10.10">
    <property type="entry name" value="Trypsin-like serine proteases"/>
    <property type="match status" value="1"/>
</dbReference>
<evidence type="ECO:0000256" key="3">
    <source>
        <dbReference type="ARBA" id="ARBA00022825"/>
    </source>
</evidence>
<keyword evidence="7" id="KW-1185">Reference proteome</keyword>
<dbReference type="GeneID" id="105366559"/>
<keyword evidence="4" id="KW-1015">Disulfide bond</keyword>
<dbReference type="InterPro" id="IPR018114">
    <property type="entry name" value="TRYPSIN_HIS"/>
</dbReference>
<evidence type="ECO:0000256" key="5">
    <source>
        <dbReference type="SAM" id="SignalP"/>
    </source>
</evidence>
<dbReference type="PROSITE" id="PS50240">
    <property type="entry name" value="TRYPSIN_DOM"/>
    <property type="match status" value="1"/>
</dbReference>
<dbReference type="KEGG" id="csol:105366559"/>
<name>A0AAJ7E0N0_9HYME</name>
<dbReference type="AlphaFoldDB" id="A0AAJ7E0N0"/>
<dbReference type="GO" id="GO:0004252">
    <property type="term" value="F:serine-type endopeptidase activity"/>
    <property type="evidence" value="ECO:0007669"/>
    <property type="project" value="InterPro"/>
</dbReference>
<keyword evidence="3" id="KW-0720">Serine protease</keyword>
<dbReference type="PROSITE" id="PS00134">
    <property type="entry name" value="TRYPSIN_HIS"/>
    <property type="match status" value="1"/>
</dbReference>
<proteinExistence type="predicted"/>
<sequence>MSVGFLMFLCFALVTITYSRNTRIIEGSYADINDYSFYASVRRISDNLLLCGGAIITNKHILTAAHCFPDLLYAYVNSKIVTGTSNITANPGNTHLPKKIYIHPGFTSEINEQKFMYNDVAVIKATQ</sequence>
<feature type="signal peptide" evidence="5">
    <location>
        <begin position="1"/>
        <end position="19"/>
    </location>
</feature>
<gene>
    <name evidence="8" type="primary">LOC105366559</name>
</gene>
<feature type="domain" description="Peptidase S1" evidence="6">
    <location>
        <begin position="24"/>
        <end position="127"/>
    </location>
</feature>
<reference evidence="8" key="1">
    <citation type="submission" date="2025-08" db="UniProtKB">
        <authorList>
            <consortium name="RefSeq"/>
        </authorList>
    </citation>
    <scope>IDENTIFICATION</scope>
</reference>
<dbReference type="InterPro" id="IPR009003">
    <property type="entry name" value="Peptidase_S1_PA"/>
</dbReference>
<evidence type="ECO:0000313" key="7">
    <source>
        <dbReference type="Proteomes" id="UP000695007"/>
    </source>
</evidence>
<feature type="chain" id="PRO_5042596160" evidence="5">
    <location>
        <begin position="20"/>
        <end position="127"/>
    </location>
</feature>
<dbReference type="PANTHER" id="PTHR24276">
    <property type="entry name" value="POLYSERASE-RELATED"/>
    <property type="match status" value="1"/>
</dbReference>
<dbReference type="Pfam" id="PF00089">
    <property type="entry name" value="Trypsin"/>
    <property type="match status" value="1"/>
</dbReference>
<evidence type="ECO:0000256" key="4">
    <source>
        <dbReference type="ARBA" id="ARBA00023157"/>
    </source>
</evidence>
<evidence type="ECO:0000256" key="2">
    <source>
        <dbReference type="ARBA" id="ARBA00022801"/>
    </source>
</evidence>
<protein>
    <submittedName>
        <fullName evidence="8">Venom serine protease 34-like</fullName>
    </submittedName>
</protein>
<dbReference type="InterPro" id="IPR043504">
    <property type="entry name" value="Peptidase_S1_PA_chymotrypsin"/>
</dbReference>
<dbReference type="SUPFAM" id="SSF50494">
    <property type="entry name" value="Trypsin-like serine proteases"/>
    <property type="match status" value="1"/>
</dbReference>
<dbReference type="InterPro" id="IPR050430">
    <property type="entry name" value="Peptidase_S1"/>
</dbReference>
<dbReference type="RefSeq" id="XP_011503357.1">
    <property type="nucleotide sequence ID" value="XM_011505055.1"/>
</dbReference>
<evidence type="ECO:0000259" key="6">
    <source>
        <dbReference type="PROSITE" id="PS50240"/>
    </source>
</evidence>